<feature type="domain" description="Peptidase M43 pregnancy-associated plasma-A" evidence="10">
    <location>
        <begin position="164"/>
        <end position="313"/>
    </location>
</feature>
<keyword evidence="8" id="KW-1015">Disulfide bond</keyword>
<dbReference type="GO" id="GO:0008237">
    <property type="term" value="F:metallopeptidase activity"/>
    <property type="evidence" value="ECO:0007669"/>
    <property type="project" value="UniProtKB-KW"/>
</dbReference>
<evidence type="ECO:0000313" key="12">
    <source>
        <dbReference type="EMBL" id="CAI2768830.1"/>
    </source>
</evidence>
<sequence>MKKQLLLLVLCCLWSAQGIRAQDLIGPSHSCRTKEVNELQLKNHPGSLKENKAFNLFSKEYAKKMSTRKSSENTTYIIPVVFHVYGTSFNGKSVTLQKIQAALKNLNEDFKGLNDDFNTVEPFFQARRGTLNIEFRLAQIDPSGKCTTGVIFERKKNGYGNGGGYDNQIQADAWDNYKYMNVYIQNDLYADGATNNSGVCWYPDSWMSDNNLARCVYNGAYLGENTNKEFASVLTHEFGHFLNLIHTFDGGCTGTDEVDDTPKEDGKHSLGCVPGTNCDGDKVNIENYMGYNAAQGCSKMFTQGQVVRMLAALQHPARRTLWTAQNLTATGVNTTGSSLVSDITSFKEDIANNGTISGSASITLNGTTFAKSSGTLTSGVDFNANLPAGLSAVIVINSSNQATVTISGTAVSHTATNTAIGGITLLAPALTGGVSGMLCDGLSWNFKFRDPYGIFFVDIPDMTVTSTSTWKAFLVEKGDDVKYGAWRFAANHLKVETYGKRLVTNAGTNNITPLGFNTAINASSNFTAPGAYPNQLDIRTPSYTIWDGKTDYFGFEYSVDGEKCYGWLKAVVKADGSGYSIIEYAYNTQPGGTIYTGMTDKVALSVSPVVLFEAAANNGSISQTSSLKLTTNNGTFVKNSGELTPGVDYTISGVPAGLTAKLNVISNTEVQLAFTGNAVAHLKDNSASVVVTFLDASVTGGTGGLSSSVASVKVNFRDPYAIVHVKDVNYSADAVNTWKFFRISADADQQDYGVFVDKGDLKLETYTKSIVCEGSSLNMTLIGANQLINSSSNFVEGGSYPNLHNLRNASYKSWDGKTGYIGFTFTIAGEACYGWFKVKVNAKGTSYTLLEYAYNTEPGAGINTEDIPVDLSVHLANTLDEITENALSNDGSFDTKVTIQLTTNDGTFTKSSGSLVQGTDFKVTGLPAGLTAEIMILNSTTAELSYTGKATANEATNSSTATITFLNSAITGGAAILDSDNFTTKFNFKNAYKIVYVDLPTPFTVSVTGSKWNPFNITAEADNASYGLFVEGSDLKLETYNKNLVCESGGNSISYLGYNTTINGTSNWNGTRVPTLRSSSYTVWDGKKGYIGFKYTKDAHSFYGYFETTVSADGESYTIDKYAYNTAPEGSITTPALFAHIANVPAGISEDVSSNNGTFSTIVALTIDGGTFAKSQGNLVEGTDYTIAGLPSGLTANINITSSTTAQVTYSGKAVSNEVLNAGTVTVTFLDPAITGGIAKLDVAHFTTNFTYIDAYKIIYVDLPAPLTVAVGGSTWNFFRTTADADNTDYGLYVEGSSLKLETYNKDLVCETGGNNISYLGYNTIIDGTSNWNGTRVPTLRSGTYTAWDGKTGFVGFKYTKSGVAYYGYFEVVVNADGQSYSIGKYAYNTAPNAAITTPFQLGSVKLTNSPAVIAEDKLANEGTFNTTVEVQLTTNGGTFTKNSGNLVEGTDFTVTGLPSGLTAQISVVNNTTVQVSYRGKAAAHETANTTTAVITFLDAAITGGVAVLEYKSFTTGFTFTNAYTVVKVDLPSPIIVSASNPLGSFRITAEADGNETEFKLQYGEDGLKFLTNNGLVSETGTTSISFIGTNQTIGGSNNWNLLGDAMISSPAYNNWNGKTGFIGFAFVKNGISYYGYFEAAVSTDGKSFAVIRYAYSAGPQALITTPSTVDTFTFPTLGTVDFETKVSYTQYPNPFNEAINISSASFLGKKVQVLIYNNLGQNIFTKSYDESADTITIDGSNFTTGFYFLKVTVDGKVQSVKKIIKY</sequence>
<evidence type="ECO:0000256" key="2">
    <source>
        <dbReference type="ARBA" id="ARBA00022670"/>
    </source>
</evidence>
<keyword evidence="4 9" id="KW-0732">Signal</keyword>
<dbReference type="PANTHER" id="PTHR47466">
    <property type="match status" value="1"/>
</dbReference>
<dbReference type="CDD" id="cd04275">
    <property type="entry name" value="ZnMc_pappalysin_like"/>
    <property type="match status" value="1"/>
</dbReference>
<evidence type="ECO:0000256" key="6">
    <source>
        <dbReference type="ARBA" id="ARBA00022833"/>
    </source>
</evidence>
<name>A0A9W4XBE9_9FLAO</name>
<dbReference type="Gene3D" id="3.40.390.10">
    <property type="entry name" value="Collagenase (Catalytic Domain)"/>
    <property type="match status" value="1"/>
</dbReference>
<dbReference type="KEGG" id="fcs:TRV642_4140"/>
<evidence type="ECO:0000256" key="8">
    <source>
        <dbReference type="ARBA" id="ARBA00023157"/>
    </source>
</evidence>
<evidence type="ECO:0000256" key="3">
    <source>
        <dbReference type="ARBA" id="ARBA00022723"/>
    </source>
</evidence>
<gene>
    <name evidence="12" type="ORF">TRV642_4140</name>
</gene>
<dbReference type="GO" id="GO:0006508">
    <property type="term" value="P:proteolysis"/>
    <property type="evidence" value="ECO:0007669"/>
    <property type="project" value="UniProtKB-KW"/>
</dbReference>
<feature type="signal peptide" evidence="9">
    <location>
        <begin position="1"/>
        <end position="21"/>
    </location>
</feature>
<accession>A0A9W4XBE9</accession>
<evidence type="ECO:0000256" key="9">
    <source>
        <dbReference type="SAM" id="SignalP"/>
    </source>
</evidence>
<keyword evidence="7" id="KW-0482">Metalloprotease</keyword>
<evidence type="ECO:0000259" key="10">
    <source>
        <dbReference type="Pfam" id="PF05572"/>
    </source>
</evidence>
<keyword evidence="6" id="KW-0862">Zinc</keyword>
<dbReference type="GO" id="GO:0046872">
    <property type="term" value="F:metal ion binding"/>
    <property type="evidence" value="ECO:0007669"/>
    <property type="project" value="UniProtKB-KW"/>
</dbReference>
<evidence type="ECO:0000256" key="7">
    <source>
        <dbReference type="ARBA" id="ARBA00023049"/>
    </source>
</evidence>
<dbReference type="InterPro" id="IPR008754">
    <property type="entry name" value="Peptidase_M43"/>
</dbReference>
<keyword evidence="3" id="KW-0479">Metal-binding</keyword>
<proteinExistence type="inferred from homology"/>
<dbReference type="NCBIfam" id="TIGR04183">
    <property type="entry name" value="Por_Secre_tail"/>
    <property type="match status" value="1"/>
</dbReference>
<dbReference type="InterPro" id="IPR026444">
    <property type="entry name" value="Secre_tail"/>
</dbReference>
<protein>
    <submittedName>
        <fullName evidence="12">Peptidase M43 family. collagenase containing a type A C-terminal secretion signal</fullName>
    </submittedName>
</protein>
<dbReference type="RefSeq" id="WP_263361381.1">
    <property type="nucleotide sequence ID" value="NZ_OX336425.1"/>
</dbReference>
<dbReference type="PANTHER" id="PTHR47466:SF1">
    <property type="entry name" value="METALLOPROTEASE MEP1 (AFU_ORTHOLOGUE AFUA_1G07730)-RELATED"/>
    <property type="match status" value="1"/>
</dbReference>
<keyword evidence="5" id="KW-0378">Hydrolase</keyword>
<feature type="chain" id="PRO_5040868164" evidence="9">
    <location>
        <begin position="22"/>
        <end position="1767"/>
    </location>
</feature>
<keyword evidence="2" id="KW-0645">Protease</keyword>
<evidence type="ECO:0000256" key="4">
    <source>
        <dbReference type="ARBA" id="ARBA00022729"/>
    </source>
</evidence>
<comment type="similarity">
    <text evidence="1">Belongs to the peptidase M43B family.</text>
</comment>
<reference evidence="12" key="1">
    <citation type="submission" date="2022-09" db="EMBL/GenBank/DDBJ databases">
        <authorList>
            <person name="Duchaud E."/>
        </authorList>
    </citation>
    <scope>NUCLEOTIDE SEQUENCE</scope>
    <source>
        <strain evidence="12">TRV642</strain>
    </source>
</reference>
<dbReference type="InterPro" id="IPR024079">
    <property type="entry name" value="MetalloPept_cat_dom_sf"/>
</dbReference>
<evidence type="ECO:0000313" key="13">
    <source>
        <dbReference type="Proteomes" id="UP001152749"/>
    </source>
</evidence>
<dbReference type="SUPFAM" id="SSF55486">
    <property type="entry name" value="Metalloproteases ('zincins'), catalytic domain"/>
    <property type="match status" value="1"/>
</dbReference>
<evidence type="ECO:0000256" key="1">
    <source>
        <dbReference type="ARBA" id="ARBA00008721"/>
    </source>
</evidence>
<evidence type="ECO:0000259" key="11">
    <source>
        <dbReference type="Pfam" id="PF18962"/>
    </source>
</evidence>
<dbReference type="Pfam" id="PF05572">
    <property type="entry name" value="Peptidase_M43"/>
    <property type="match status" value="1"/>
</dbReference>
<organism evidence="12 13">
    <name type="scientific">Flavobacterium collinsii</name>
    <dbReference type="NCBI Taxonomy" id="1114861"/>
    <lineage>
        <taxon>Bacteria</taxon>
        <taxon>Pseudomonadati</taxon>
        <taxon>Bacteroidota</taxon>
        <taxon>Flavobacteriia</taxon>
        <taxon>Flavobacteriales</taxon>
        <taxon>Flavobacteriaceae</taxon>
        <taxon>Flavobacterium</taxon>
    </lineage>
</organism>
<evidence type="ECO:0000256" key="5">
    <source>
        <dbReference type="ARBA" id="ARBA00022801"/>
    </source>
</evidence>
<dbReference type="Pfam" id="PF18962">
    <property type="entry name" value="Por_Secre_tail"/>
    <property type="match status" value="1"/>
</dbReference>
<dbReference type="Proteomes" id="UP001152749">
    <property type="component" value="Chromosome"/>
</dbReference>
<dbReference type="EMBL" id="OX336425">
    <property type="protein sequence ID" value="CAI2768830.1"/>
    <property type="molecule type" value="Genomic_DNA"/>
</dbReference>
<feature type="domain" description="Secretion system C-terminal sorting" evidence="11">
    <location>
        <begin position="1692"/>
        <end position="1765"/>
    </location>
</feature>